<evidence type="ECO:0000313" key="2">
    <source>
        <dbReference type="EMBL" id="OAD40184.1"/>
    </source>
</evidence>
<organism evidence="2 3">
    <name type="scientific">Hydrogenophaga crassostreae</name>
    <dbReference type="NCBI Taxonomy" id="1763535"/>
    <lineage>
        <taxon>Bacteria</taxon>
        <taxon>Pseudomonadati</taxon>
        <taxon>Pseudomonadota</taxon>
        <taxon>Betaproteobacteria</taxon>
        <taxon>Burkholderiales</taxon>
        <taxon>Comamonadaceae</taxon>
        <taxon>Hydrogenophaga</taxon>
    </lineage>
</organism>
<accession>A0ABX2U301</accession>
<evidence type="ECO:0000313" key="3">
    <source>
        <dbReference type="Proteomes" id="UP000185657"/>
    </source>
</evidence>
<protein>
    <recommendedName>
        <fullName evidence="1">HTH cro/C1-type domain-containing protein</fullName>
    </recommendedName>
</protein>
<sequence length="299" mass="33947">MQQLVIMVTMNEEPPRPTRSERARQFRERLNEAMQAQWLNRSTLAERAGVDRSTISLLLSEQQVRLPSGHVVAELAAALKVTADWLLGLTTTTRAPGEILRESLEVAERVPGHGDANIERWLNEAADAKVRNVPASLPEFMKTEAVMTLEYADYASKSPQQALAETQARLMINRLPGRDTEMALPRQRLEDFARRASIWTALTAEQVHEQLTHMADLCEELYPSTRLHLYDQLRHYSAPITVFGQRRAVIYVGSSYFVFNTPEHVQTLTRHFDQLVRDASVLSHETALWLRALAARAKP</sequence>
<dbReference type="Gene3D" id="1.10.260.40">
    <property type="entry name" value="lambda repressor-like DNA-binding domains"/>
    <property type="match status" value="1"/>
</dbReference>
<gene>
    <name evidence="2" type="ORF">LPB72_18725</name>
</gene>
<proteinExistence type="predicted"/>
<reference evidence="2 3" key="1">
    <citation type="submission" date="2016-02" db="EMBL/GenBank/DDBJ databases">
        <title>Draft genome sequence of Hydrogenophaga sp. LPB0072.</title>
        <authorList>
            <person name="Shin S.-K."/>
            <person name="Yi H."/>
        </authorList>
    </citation>
    <scope>NUCLEOTIDE SEQUENCE [LARGE SCALE GENOMIC DNA]</scope>
    <source>
        <strain evidence="2 3">LPB0072</strain>
    </source>
</reference>
<dbReference type="InterPro" id="IPR001387">
    <property type="entry name" value="Cro/C1-type_HTH"/>
</dbReference>
<dbReference type="Pfam" id="PF01381">
    <property type="entry name" value="HTH_3"/>
    <property type="match status" value="1"/>
</dbReference>
<keyword evidence="3" id="KW-1185">Reference proteome</keyword>
<dbReference type="EMBL" id="LVWD01000034">
    <property type="protein sequence ID" value="OAD40184.1"/>
    <property type="molecule type" value="Genomic_DNA"/>
</dbReference>
<evidence type="ECO:0000259" key="1">
    <source>
        <dbReference type="PROSITE" id="PS50943"/>
    </source>
</evidence>
<dbReference type="PROSITE" id="PS50943">
    <property type="entry name" value="HTH_CROC1"/>
    <property type="match status" value="1"/>
</dbReference>
<dbReference type="SUPFAM" id="SSF47413">
    <property type="entry name" value="lambda repressor-like DNA-binding domains"/>
    <property type="match status" value="1"/>
</dbReference>
<dbReference type="CDD" id="cd00093">
    <property type="entry name" value="HTH_XRE"/>
    <property type="match status" value="1"/>
</dbReference>
<feature type="domain" description="HTH cro/C1-type" evidence="1">
    <location>
        <begin position="30"/>
        <end position="86"/>
    </location>
</feature>
<dbReference type="SMART" id="SM00530">
    <property type="entry name" value="HTH_XRE"/>
    <property type="match status" value="1"/>
</dbReference>
<name>A0ABX2U301_9BURK</name>
<dbReference type="Proteomes" id="UP000185657">
    <property type="component" value="Unassembled WGS sequence"/>
</dbReference>
<dbReference type="InterPro" id="IPR010982">
    <property type="entry name" value="Lambda_DNA-bd_dom_sf"/>
</dbReference>
<comment type="caution">
    <text evidence="2">The sequence shown here is derived from an EMBL/GenBank/DDBJ whole genome shotgun (WGS) entry which is preliminary data.</text>
</comment>